<reference evidence="2" key="1">
    <citation type="journal article" date="2019" name="Int. J. Syst. Evol. Microbiol.">
        <title>The Global Catalogue of Microorganisms (GCM) 10K type strain sequencing project: providing services to taxonomists for standard genome sequencing and annotation.</title>
        <authorList>
            <consortium name="The Broad Institute Genomics Platform"/>
            <consortium name="The Broad Institute Genome Sequencing Center for Infectious Disease"/>
            <person name="Wu L."/>
            <person name="Ma J."/>
        </authorList>
    </citation>
    <scope>NUCLEOTIDE SEQUENCE [LARGE SCALE GENOMIC DNA]</scope>
    <source>
        <strain evidence="2">JCM 18298</strain>
    </source>
</reference>
<dbReference type="Proteomes" id="UP001500603">
    <property type="component" value="Unassembled WGS sequence"/>
</dbReference>
<organism evidence="1 2">
    <name type="scientific">Nocardia callitridis</name>
    <dbReference type="NCBI Taxonomy" id="648753"/>
    <lineage>
        <taxon>Bacteria</taxon>
        <taxon>Bacillati</taxon>
        <taxon>Actinomycetota</taxon>
        <taxon>Actinomycetes</taxon>
        <taxon>Mycobacteriales</taxon>
        <taxon>Nocardiaceae</taxon>
        <taxon>Nocardia</taxon>
    </lineage>
</organism>
<evidence type="ECO:0008006" key="3">
    <source>
        <dbReference type="Google" id="ProtNLM"/>
    </source>
</evidence>
<gene>
    <name evidence="1" type="ORF">GCM10023318_46460</name>
</gene>
<keyword evidence="2" id="KW-1185">Reference proteome</keyword>
<dbReference type="EMBL" id="BAABJM010000005">
    <property type="protein sequence ID" value="GAA5062601.1"/>
    <property type="molecule type" value="Genomic_DNA"/>
</dbReference>
<comment type="caution">
    <text evidence="1">The sequence shown here is derived from an EMBL/GenBank/DDBJ whole genome shotgun (WGS) entry which is preliminary data.</text>
</comment>
<accession>A0ABP9KQW4</accession>
<name>A0ABP9KQW4_9NOCA</name>
<evidence type="ECO:0000313" key="2">
    <source>
        <dbReference type="Proteomes" id="UP001500603"/>
    </source>
</evidence>
<sequence length="117" mass="12457">MVGMLMFGFLLIMLVAVAAMGIRFLRSRGGGVPANAETGLLTLTGVSPRPEAFGEQFVTVTGNLNGPTVPGTVVYGRMVWSGSVWPAIGDTFTVVYPAGKPERWQPVLPQDPPHSEQ</sequence>
<proteinExistence type="predicted"/>
<protein>
    <recommendedName>
        <fullName evidence="3">DUF3592 domain-containing protein</fullName>
    </recommendedName>
</protein>
<evidence type="ECO:0000313" key="1">
    <source>
        <dbReference type="EMBL" id="GAA5062601.1"/>
    </source>
</evidence>